<name>A0A382N7K9_9ZZZZ</name>
<proteinExistence type="predicted"/>
<protein>
    <submittedName>
        <fullName evidence="1">Uncharacterized protein</fullName>
    </submittedName>
</protein>
<sequence length="46" mass="4999">MTLPPAGGIGRRRSDFSNCSVVALLDPTLDRSCYIMRFVLSLNIAA</sequence>
<accession>A0A382N7K9</accession>
<organism evidence="1">
    <name type="scientific">marine metagenome</name>
    <dbReference type="NCBI Taxonomy" id="408172"/>
    <lineage>
        <taxon>unclassified sequences</taxon>
        <taxon>metagenomes</taxon>
        <taxon>ecological metagenomes</taxon>
    </lineage>
</organism>
<dbReference type="AlphaFoldDB" id="A0A382N7K9"/>
<dbReference type="EMBL" id="UINC01098084">
    <property type="protein sequence ID" value="SVC56325.1"/>
    <property type="molecule type" value="Genomic_DNA"/>
</dbReference>
<evidence type="ECO:0000313" key="1">
    <source>
        <dbReference type="EMBL" id="SVC56325.1"/>
    </source>
</evidence>
<reference evidence="1" key="1">
    <citation type="submission" date="2018-05" db="EMBL/GenBank/DDBJ databases">
        <authorList>
            <person name="Lanie J.A."/>
            <person name="Ng W.-L."/>
            <person name="Kazmierczak K.M."/>
            <person name="Andrzejewski T.M."/>
            <person name="Davidsen T.M."/>
            <person name="Wayne K.J."/>
            <person name="Tettelin H."/>
            <person name="Glass J.I."/>
            <person name="Rusch D."/>
            <person name="Podicherti R."/>
            <person name="Tsui H.-C.T."/>
            <person name="Winkler M.E."/>
        </authorList>
    </citation>
    <scope>NUCLEOTIDE SEQUENCE</scope>
</reference>
<gene>
    <name evidence="1" type="ORF">METZ01_LOCUS309179</name>
</gene>